<dbReference type="InterPro" id="IPR050682">
    <property type="entry name" value="ModA/WtpA"/>
</dbReference>
<dbReference type="GO" id="GO:0046872">
    <property type="term" value="F:metal ion binding"/>
    <property type="evidence" value="ECO:0007669"/>
    <property type="project" value="UniProtKB-KW"/>
</dbReference>
<dbReference type="PANTHER" id="PTHR30632">
    <property type="entry name" value="MOLYBDATE-BINDING PERIPLASMIC PROTEIN"/>
    <property type="match status" value="1"/>
</dbReference>
<sequence length="240" mass="25180">MMVRLFAALLFVACMAQNALAGPLLVAAGAGYKKLVDEAATVYEAKTGRKVELLYGNMGQILGQVKGGGGIDIVCGDKNYLSTSGVDFDSYVEIGQGHLVVAFAKGVTLAAPQDIVKPEIKKLAMPDPAKAIYGKAATEYLEKSGQAEKVKDKLLVVGTVPQVTAYLVSGEVDAGFINVTDAKGVADKIGGMLPVDQSMYSPIRIVAGILKETRDKPEVKDFSAFLASEDAKKLAAAHGL</sequence>
<proteinExistence type="predicted"/>
<evidence type="ECO:0000313" key="3">
    <source>
        <dbReference type="EMBL" id="KUG27578.1"/>
    </source>
</evidence>
<reference evidence="3" key="1">
    <citation type="journal article" date="2015" name="Proc. Natl. Acad. Sci. U.S.A.">
        <title>Networks of energetic and metabolic interactions define dynamics in microbial communities.</title>
        <authorList>
            <person name="Embree M."/>
            <person name="Liu J.K."/>
            <person name="Al-Bassam M.M."/>
            <person name="Zengler K."/>
        </authorList>
    </citation>
    <scope>NUCLEOTIDE SEQUENCE</scope>
</reference>
<dbReference type="GO" id="GO:0030973">
    <property type="term" value="F:molybdate ion binding"/>
    <property type="evidence" value="ECO:0007669"/>
    <property type="project" value="TreeGrafter"/>
</dbReference>
<dbReference type="InterPro" id="IPR005950">
    <property type="entry name" value="ModA"/>
</dbReference>
<dbReference type="EMBL" id="LNQE01000314">
    <property type="protein sequence ID" value="KUG27578.1"/>
    <property type="molecule type" value="Genomic_DNA"/>
</dbReference>
<keyword evidence="1" id="KW-0479">Metal-binding</keyword>
<dbReference type="NCBIfam" id="TIGR01256">
    <property type="entry name" value="modA"/>
    <property type="match status" value="1"/>
</dbReference>
<keyword evidence="2" id="KW-0732">Signal</keyword>
<dbReference type="SUPFAM" id="SSF53850">
    <property type="entry name" value="Periplasmic binding protein-like II"/>
    <property type="match status" value="1"/>
</dbReference>
<dbReference type="Pfam" id="PF13531">
    <property type="entry name" value="SBP_bac_11"/>
    <property type="match status" value="1"/>
</dbReference>
<evidence type="ECO:0000256" key="2">
    <source>
        <dbReference type="ARBA" id="ARBA00022729"/>
    </source>
</evidence>
<evidence type="ECO:0000256" key="1">
    <source>
        <dbReference type="ARBA" id="ARBA00022723"/>
    </source>
</evidence>
<dbReference type="AlphaFoldDB" id="A0A0W8G350"/>
<gene>
    <name evidence="3" type="ORF">ASZ90_002563</name>
</gene>
<dbReference type="PANTHER" id="PTHR30632:SF14">
    <property type="entry name" value="TUNGSTATE_MOLYBDATE_CHROMATE-BINDING PROTEIN MODA"/>
    <property type="match status" value="1"/>
</dbReference>
<organism evidence="3">
    <name type="scientific">hydrocarbon metagenome</name>
    <dbReference type="NCBI Taxonomy" id="938273"/>
    <lineage>
        <taxon>unclassified sequences</taxon>
        <taxon>metagenomes</taxon>
        <taxon>ecological metagenomes</taxon>
    </lineage>
</organism>
<comment type="caution">
    <text evidence="3">The sequence shown here is derived from an EMBL/GenBank/DDBJ whole genome shotgun (WGS) entry which is preliminary data.</text>
</comment>
<dbReference type="Gene3D" id="3.40.190.10">
    <property type="entry name" value="Periplasmic binding protein-like II"/>
    <property type="match status" value="2"/>
</dbReference>
<name>A0A0W8G350_9ZZZZ</name>
<protein>
    <submittedName>
        <fullName evidence="3">Molybdenum abc transporter, periplasmic molybdenum-binding protein moda</fullName>
    </submittedName>
</protein>
<accession>A0A0W8G350</accession>
<dbReference type="GO" id="GO:0015689">
    <property type="term" value="P:molybdate ion transport"/>
    <property type="evidence" value="ECO:0007669"/>
    <property type="project" value="InterPro"/>
</dbReference>